<reference evidence="8 9" key="1">
    <citation type="submission" date="2019-03" db="EMBL/GenBank/DDBJ databases">
        <title>Three New Species of Nocardioides, Nocardioides euryhalodurans sp. nov., Nocardioides seonyuensis sp. nov. and Nocardioides eburneoflavus sp. nov., Iolated from Soil.</title>
        <authorList>
            <person name="Roh S.G."/>
            <person name="Lee C."/>
            <person name="Kim M.-K."/>
            <person name="Kim S.B."/>
        </authorList>
    </citation>
    <scope>NUCLEOTIDE SEQUENCE [LARGE SCALE GENOMIC DNA]</scope>
    <source>
        <strain evidence="8 9">MMS17-SY117</strain>
    </source>
</reference>
<dbReference type="GO" id="GO:0016020">
    <property type="term" value="C:membrane"/>
    <property type="evidence" value="ECO:0007669"/>
    <property type="project" value="UniProtKB-SubCell"/>
</dbReference>
<evidence type="ECO:0000256" key="7">
    <source>
        <dbReference type="SAM" id="Phobius"/>
    </source>
</evidence>
<feature type="transmembrane region" description="Helical" evidence="7">
    <location>
        <begin position="214"/>
        <end position="236"/>
    </location>
</feature>
<feature type="transmembrane region" description="Helical" evidence="7">
    <location>
        <begin position="278"/>
        <end position="297"/>
    </location>
</feature>
<evidence type="ECO:0000256" key="2">
    <source>
        <dbReference type="ARBA" id="ARBA00009773"/>
    </source>
</evidence>
<accession>A0A4P7GIJ6</accession>
<evidence type="ECO:0000256" key="1">
    <source>
        <dbReference type="ARBA" id="ARBA00004141"/>
    </source>
</evidence>
<evidence type="ECO:0000313" key="8">
    <source>
        <dbReference type="EMBL" id="QBR91527.1"/>
    </source>
</evidence>
<feature type="transmembrane region" description="Helical" evidence="7">
    <location>
        <begin position="317"/>
        <end position="343"/>
    </location>
</feature>
<keyword evidence="9" id="KW-1185">Reference proteome</keyword>
<keyword evidence="3 7" id="KW-0812">Transmembrane</keyword>
<feature type="compositionally biased region" description="Basic and acidic residues" evidence="6">
    <location>
        <begin position="9"/>
        <end position="19"/>
    </location>
</feature>
<evidence type="ECO:0000256" key="4">
    <source>
        <dbReference type="ARBA" id="ARBA00022989"/>
    </source>
</evidence>
<organism evidence="8 9">
    <name type="scientific">Nocardioides euryhalodurans</name>
    <dbReference type="NCBI Taxonomy" id="2518370"/>
    <lineage>
        <taxon>Bacteria</taxon>
        <taxon>Bacillati</taxon>
        <taxon>Actinomycetota</taxon>
        <taxon>Actinomycetes</taxon>
        <taxon>Propionibacteriales</taxon>
        <taxon>Nocardioidaceae</taxon>
        <taxon>Nocardioides</taxon>
    </lineage>
</organism>
<gene>
    <name evidence="8" type="ORF">EXE57_04010</name>
</gene>
<evidence type="ECO:0000256" key="5">
    <source>
        <dbReference type="ARBA" id="ARBA00023136"/>
    </source>
</evidence>
<feature type="transmembrane region" description="Helical" evidence="7">
    <location>
        <begin position="79"/>
        <end position="105"/>
    </location>
</feature>
<keyword evidence="4 7" id="KW-1133">Transmembrane helix</keyword>
<evidence type="ECO:0000256" key="3">
    <source>
        <dbReference type="ARBA" id="ARBA00022692"/>
    </source>
</evidence>
<dbReference type="PANTHER" id="PTHR21716:SF64">
    <property type="entry name" value="AI-2 TRANSPORT PROTEIN TQSA"/>
    <property type="match status" value="1"/>
</dbReference>
<comment type="subcellular location">
    <subcellularLocation>
        <location evidence="1">Membrane</location>
        <topology evidence="1">Multi-pass membrane protein</topology>
    </subcellularLocation>
</comment>
<dbReference type="InterPro" id="IPR002549">
    <property type="entry name" value="AI-2E-like"/>
</dbReference>
<evidence type="ECO:0000313" key="9">
    <source>
        <dbReference type="Proteomes" id="UP000294894"/>
    </source>
</evidence>
<dbReference type="OrthoDB" id="9799225at2"/>
<feature type="transmembrane region" description="Helical" evidence="7">
    <location>
        <begin position="26"/>
        <end position="44"/>
    </location>
</feature>
<feature type="region of interest" description="Disordered" evidence="6">
    <location>
        <begin position="1"/>
        <end position="21"/>
    </location>
</feature>
<keyword evidence="5 7" id="KW-0472">Membrane</keyword>
<proteinExistence type="inferred from homology"/>
<name>A0A4P7GIJ6_9ACTN</name>
<protein>
    <submittedName>
        <fullName evidence="8">AI-2E family transporter</fullName>
    </submittedName>
</protein>
<comment type="similarity">
    <text evidence="2">Belongs to the autoinducer-2 exporter (AI-2E) (TC 2.A.86) family.</text>
</comment>
<feature type="transmembrane region" description="Helical" evidence="7">
    <location>
        <begin position="50"/>
        <end position="67"/>
    </location>
</feature>
<feature type="transmembrane region" description="Helical" evidence="7">
    <location>
        <begin position="242"/>
        <end position="271"/>
    </location>
</feature>
<dbReference type="GO" id="GO:0055085">
    <property type="term" value="P:transmembrane transport"/>
    <property type="evidence" value="ECO:0007669"/>
    <property type="project" value="TreeGrafter"/>
</dbReference>
<feature type="transmembrane region" description="Helical" evidence="7">
    <location>
        <begin position="158"/>
        <end position="181"/>
    </location>
</feature>
<dbReference type="EMBL" id="CP038267">
    <property type="protein sequence ID" value="QBR91527.1"/>
    <property type="molecule type" value="Genomic_DNA"/>
</dbReference>
<dbReference type="AlphaFoldDB" id="A0A4P7GIJ6"/>
<sequence>MTDEGSTARGDRAPGRHAPEGSGRPFAITFLVGAAALTVALAGLRSVADIVGPVFLALVLTVTVHPIRRRLERTRMPEAVASLLMLVLAYLILVLLTLALTVSVAQLASLLPEYTEEITDTVADLGGGLASLGVDQKQIDTVVDAVDPGSLVGVAVSLLSSTLSVLTDLFFVITVLLFMAFDTNGTRRNLALLGDRFPDPVAALASFARGARSYMGVSATFGFIVAVIDGVVLYFMGVPGAFVWAVLAFVTNFIPNIGFVIGVIPPAAIALLEGGPSLMLAVIVVYSVINFVIQSIIQPRVVGDAVGFSATLTFLSLVFWAWLLGPLGALLAVPLSLLTRALLVEADPRARWALPLLAGKVPPEEPTPATAQD</sequence>
<dbReference type="PANTHER" id="PTHR21716">
    <property type="entry name" value="TRANSMEMBRANE PROTEIN"/>
    <property type="match status" value="1"/>
</dbReference>
<dbReference type="KEGG" id="noy:EXE57_04010"/>
<dbReference type="Pfam" id="PF01594">
    <property type="entry name" value="AI-2E_transport"/>
    <property type="match status" value="1"/>
</dbReference>
<dbReference type="RefSeq" id="WP_135074232.1">
    <property type="nucleotide sequence ID" value="NZ_CP038267.1"/>
</dbReference>
<evidence type="ECO:0000256" key="6">
    <source>
        <dbReference type="SAM" id="MobiDB-lite"/>
    </source>
</evidence>
<dbReference type="Proteomes" id="UP000294894">
    <property type="component" value="Chromosome"/>
</dbReference>